<evidence type="ECO:0000259" key="8">
    <source>
        <dbReference type="SMART" id="SM00738"/>
    </source>
</evidence>
<gene>
    <name evidence="5" type="primary">nusG</name>
    <name evidence="10" type="ORF">Calab_2114</name>
</gene>
<comment type="function">
    <text evidence="5 7">Participates in transcription elongation, termination and antitermination.</text>
</comment>
<feature type="domain" description="KOW" evidence="9">
    <location>
        <begin position="126"/>
        <end position="153"/>
    </location>
</feature>
<accession>H1XVG6</accession>
<dbReference type="OrthoDB" id="9809075at2"/>
<dbReference type="eggNOG" id="COG0250">
    <property type="taxonomic scope" value="Bacteria"/>
</dbReference>
<dbReference type="HOGENOM" id="CLU_067287_1_0_0"/>
<dbReference type="InterPro" id="IPR005824">
    <property type="entry name" value="KOW"/>
</dbReference>
<dbReference type="InterPro" id="IPR036735">
    <property type="entry name" value="NGN_dom_sf"/>
</dbReference>
<evidence type="ECO:0000313" key="11">
    <source>
        <dbReference type="Proteomes" id="UP000004671"/>
    </source>
</evidence>
<dbReference type="SMART" id="SM00738">
    <property type="entry name" value="NGN"/>
    <property type="match status" value="1"/>
</dbReference>
<reference evidence="10 11" key="1">
    <citation type="submission" date="2011-09" db="EMBL/GenBank/DDBJ databases">
        <title>The permanent draft genome of Caldithrix abyssi DSM 13497.</title>
        <authorList>
            <consortium name="US DOE Joint Genome Institute (JGI-PGF)"/>
            <person name="Lucas S."/>
            <person name="Han J."/>
            <person name="Lapidus A."/>
            <person name="Bruce D."/>
            <person name="Goodwin L."/>
            <person name="Pitluck S."/>
            <person name="Peters L."/>
            <person name="Kyrpides N."/>
            <person name="Mavromatis K."/>
            <person name="Ivanova N."/>
            <person name="Mikhailova N."/>
            <person name="Chertkov O."/>
            <person name="Detter J.C."/>
            <person name="Tapia R."/>
            <person name="Han C."/>
            <person name="Land M."/>
            <person name="Hauser L."/>
            <person name="Markowitz V."/>
            <person name="Cheng J.-F."/>
            <person name="Hugenholtz P."/>
            <person name="Woyke T."/>
            <person name="Wu D."/>
            <person name="Spring S."/>
            <person name="Brambilla E."/>
            <person name="Klenk H.-P."/>
            <person name="Eisen J.A."/>
        </authorList>
    </citation>
    <scope>NUCLEOTIDE SEQUENCE [LARGE SCALE GENOMIC DNA]</scope>
    <source>
        <strain evidence="10 11">DSM 13497</strain>
    </source>
</reference>
<dbReference type="FunFam" id="2.30.30.30:FF:000002">
    <property type="entry name" value="Transcription termination/antitermination factor NusG"/>
    <property type="match status" value="1"/>
</dbReference>
<dbReference type="Pfam" id="PF02357">
    <property type="entry name" value="NusG"/>
    <property type="match status" value="1"/>
</dbReference>
<dbReference type="GO" id="GO:0005829">
    <property type="term" value="C:cytosol"/>
    <property type="evidence" value="ECO:0007669"/>
    <property type="project" value="TreeGrafter"/>
</dbReference>
<dbReference type="EMBL" id="CM001402">
    <property type="protein sequence ID" value="EHO41724.1"/>
    <property type="molecule type" value="Genomic_DNA"/>
</dbReference>
<evidence type="ECO:0000259" key="9">
    <source>
        <dbReference type="SMART" id="SM00739"/>
    </source>
</evidence>
<dbReference type="HAMAP" id="MF_00948">
    <property type="entry name" value="NusG"/>
    <property type="match status" value="1"/>
</dbReference>
<keyword evidence="4 5" id="KW-0804">Transcription</keyword>
<dbReference type="PANTHER" id="PTHR30265:SF2">
    <property type="entry name" value="TRANSCRIPTION TERMINATION_ANTITERMINATION PROTEIN NUSG"/>
    <property type="match status" value="1"/>
</dbReference>
<evidence type="ECO:0000256" key="1">
    <source>
        <dbReference type="ARBA" id="ARBA00022472"/>
    </source>
</evidence>
<protein>
    <recommendedName>
        <fullName evidence="5 6">Transcription termination/antitermination protein NusG</fullName>
    </recommendedName>
</protein>
<evidence type="ECO:0000256" key="3">
    <source>
        <dbReference type="ARBA" id="ARBA00023015"/>
    </source>
</evidence>
<dbReference type="SUPFAM" id="SSF50104">
    <property type="entry name" value="Translation proteins SH3-like domain"/>
    <property type="match status" value="1"/>
</dbReference>
<dbReference type="GO" id="GO:0031564">
    <property type="term" value="P:transcription antitermination"/>
    <property type="evidence" value="ECO:0007669"/>
    <property type="project" value="UniProtKB-UniRule"/>
</dbReference>
<comment type="similarity">
    <text evidence="5 7">Belongs to the NusG family.</text>
</comment>
<keyword evidence="1 5" id="KW-0806">Transcription termination</keyword>
<dbReference type="InterPro" id="IPR006645">
    <property type="entry name" value="NGN-like_dom"/>
</dbReference>
<dbReference type="InterPro" id="IPR043425">
    <property type="entry name" value="NusG-like"/>
</dbReference>
<dbReference type="STRING" id="880073.Cabys_890"/>
<evidence type="ECO:0000256" key="5">
    <source>
        <dbReference type="HAMAP-Rule" id="MF_00948"/>
    </source>
</evidence>
<organism evidence="10 11">
    <name type="scientific">Caldithrix abyssi DSM 13497</name>
    <dbReference type="NCBI Taxonomy" id="880073"/>
    <lineage>
        <taxon>Bacteria</taxon>
        <taxon>Pseudomonadati</taxon>
        <taxon>Calditrichota</taxon>
        <taxon>Calditrichia</taxon>
        <taxon>Calditrichales</taxon>
        <taxon>Calditrichaceae</taxon>
        <taxon>Caldithrix</taxon>
    </lineage>
</organism>
<dbReference type="GO" id="GO:0032784">
    <property type="term" value="P:regulation of DNA-templated transcription elongation"/>
    <property type="evidence" value="ECO:0007669"/>
    <property type="project" value="InterPro"/>
</dbReference>
<dbReference type="InterPro" id="IPR047050">
    <property type="entry name" value="NGN"/>
</dbReference>
<evidence type="ECO:0000256" key="7">
    <source>
        <dbReference type="RuleBase" id="RU000538"/>
    </source>
</evidence>
<dbReference type="InterPro" id="IPR014722">
    <property type="entry name" value="Rib_uL2_dom2"/>
</dbReference>
<dbReference type="Gene3D" id="3.30.70.940">
    <property type="entry name" value="NusG, N-terminal domain"/>
    <property type="match status" value="1"/>
</dbReference>
<dbReference type="CDD" id="cd09891">
    <property type="entry name" value="NGN_Bact_1"/>
    <property type="match status" value="1"/>
</dbReference>
<evidence type="ECO:0000256" key="4">
    <source>
        <dbReference type="ARBA" id="ARBA00023163"/>
    </source>
</evidence>
<dbReference type="SUPFAM" id="SSF82679">
    <property type="entry name" value="N-utilization substance G protein NusG, N-terminal domain"/>
    <property type="match status" value="1"/>
</dbReference>
<keyword evidence="3 5" id="KW-0805">Transcription regulation</keyword>
<evidence type="ECO:0000256" key="6">
    <source>
        <dbReference type="NCBIfam" id="TIGR00922"/>
    </source>
</evidence>
<dbReference type="PRINTS" id="PR00338">
    <property type="entry name" value="NUSGTNSCPFCT"/>
</dbReference>
<dbReference type="PROSITE" id="PS01014">
    <property type="entry name" value="NUSG"/>
    <property type="match status" value="1"/>
</dbReference>
<dbReference type="AlphaFoldDB" id="H1XVG6"/>
<feature type="domain" description="NusG-like N-terminal" evidence="8">
    <location>
        <begin position="3"/>
        <end position="111"/>
    </location>
</feature>
<dbReference type="NCBIfam" id="TIGR00922">
    <property type="entry name" value="nusG"/>
    <property type="match status" value="1"/>
</dbReference>
<dbReference type="GO" id="GO:0006354">
    <property type="term" value="P:DNA-templated transcription elongation"/>
    <property type="evidence" value="ECO:0007669"/>
    <property type="project" value="UniProtKB-UniRule"/>
</dbReference>
<dbReference type="RefSeq" id="WP_006928900.1">
    <property type="nucleotide sequence ID" value="NZ_CM001402.1"/>
</dbReference>
<dbReference type="FunCoup" id="H1XVG6">
    <property type="interactions" value="493"/>
</dbReference>
<dbReference type="Gene3D" id="2.30.30.30">
    <property type="match status" value="1"/>
</dbReference>
<dbReference type="CDD" id="cd06091">
    <property type="entry name" value="KOW_NusG"/>
    <property type="match status" value="1"/>
</dbReference>
<name>H1XVG6_CALAY</name>
<proteinExistence type="inferred from homology"/>
<dbReference type="Proteomes" id="UP000004671">
    <property type="component" value="Chromosome"/>
</dbReference>
<sequence>MSEKKWYALRVYSGKEALAKAHIEHEIKLQGIKDKVGHIIIPSENIIEMKDGKKRVKNRVFFPGYMIIEMVMDSQTKHIIENAPGVVSFVGPKNQPTPLRESEVKSILSKIEKSRETEVKGKVSVPFKVGDPIRVIDGPFNDFTGFVEEINEEKNKVKVNISIFGRPTPVELDFLQVELEK</sequence>
<dbReference type="SMART" id="SM00739">
    <property type="entry name" value="KOW"/>
    <property type="match status" value="1"/>
</dbReference>
<dbReference type="InterPro" id="IPR015869">
    <property type="entry name" value="Transcrpt_antiterm_NusG_bac_CS"/>
</dbReference>
<evidence type="ECO:0000256" key="2">
    <source>
        <dbReference type="ARBA" id="ARBA00022814"/>
    </source>
</evidence>
<dbReference type="PANTHER" id="PTHR30265">
    <property type="entry name" value="RHO-INTERACTING TRANSCRIPTION TERMINATION FACTOR NUSG"/>
    <property type="match status" value="1"/>
</dbReference>
<dbReference type="InParanoid" id="H1XVG6"/>
<dbReference type="GO" id="GO:0006353">
    <property type="term" value="P:DNA-templated transcription termination"/>
    <property type="evidence" value="ECO:0007669"/>
    <property type="project" value="UniProtKB-UniRule"/>
</dbReference>
<dbReference type="InterPro" id="IPR001062">
    <property type="entry name" value="Transcrpt_antiterm_NusG"/>
</dbReference>
<keyword evidence="2 5" id="KW-0889">Transcription antitermination</keyword>
<keyword evidence="11" id="KW-1185">Reference proteome</keyword>
<dbReference type="PaxDb" id="880073-Calab_2114"/>
<dbReference type="InterPro" id="IPR008991">
    <property type="entry name" value="Translation_prot_SH3-like_sf"/>
</dbReference>
<evidence type="ECO:0000313" key="10">
    <source>
        <dbReference type="EMBL" id="EHO41724.1"/>
    </source>
</evidence>